<dbReference type="Proteomes" id="UP000315525">
    <property type="component" value="Unassembled WGS sequence"/>
</dbReference>
<evidence type="ECO:0008006" key="3">
    <source>
        <dbReference type="Google" id="ProtNLM"/>
    </source>
</evidence>
<gene>
    <name evidence="1" type="ORF">E3J62_04370</name>
</gene>
<name>A0A523UV19_UNCT6</name>
<proteinExistence type="predicted"/>
<evidence type="ECO:0000313" key="1">
    <source>
        <dbReference type="EMBL" id="TET46397.1"/>
    </source>
</evidence>
<dbReference type="EMBL" id="SOJN01000054">
    <property type="protein sequence ID" value="TET46397.1"/>
    <property type="molecule type" value="Genomic_DNA"/>
</dbReference>
<reference evidence="1 2" key="1">
    <citation type="submission" date="2019-03" db="EMBL/GenBank/DDBJ databases">
        <title>Metabolic potential of uncultured bacteria and archaea associated with petroleum seepage in deep-sea sediments.</title>
        <authorList>
            <person name="Dong X."/>
            <person name="Hubert C."/>
        </authorList>
    </citation>
    <scope>NUCLEOTIDE SEQUENCE [LARGE SCALE GENOMIC DNA]</scope>
    <source>
        <strain evidence="1">E44_bin18</strain>
    </source>
</reference>
<sequence length="60" mass="6571">MAGETLVVVSKAKKYAKEHFGKRLSGEFLETLSDKVKALMAQANENCESGRQTLKGRDLG</sequence>
<dbReference type="AlphaFoldDB" id="A0A523UV19"/>
<accession>A0A523UV19</accession>
<organism evidence="1 2">
    <name type="scientific">candidate division TA06 bacterium</name>
    <dbReference type="NCBI Taxonomy" id="2250710"/>
    <lineage>
        <taxon>Bacteria</taxon>
        <taxon>Bacteria division TA06</taxon>
    </lineage>
</organism>
<evidence type="ECO:0000313" key="2">
    <source>
        <dbReference type="Proteomes" id="UP000315525"/>
    </source>
</evidence>
<protein>
    <recommendedName>
        <fullName evidence="3">DUF1931 domain-containing protein</fullName>
    </recommendedName>
</protein>
<comment type="caution">
    <text evidence="1">The sequence shown here is derived from an EMBL/GenBank/DDBJ whole genome shotgun (WGS) entry which is preliminary data.</text>
</comment>